<dbReference type="STRING" id="1033731.SAMN05444145_10784"/>
<dbReference type="InterPro" id="IPR038670">
    <property type="entry name" value="HslJ-like_sf"/>
</dbReference>
<keyword evidence="2" id="KW-0346">Stress response</keyword>
<feature type="domain" description="DUF306" evidence="1">
    <location>
        <begin position="33"/>
        <end position="132"/>
    </location>
</feature>
<proteinExistence type="predicted"/>
<dbReference type="Pfam" id="PF03724">
    <property type="entry name" value="META"/>
    <property type="match status" value="1"/>
</dbReference>
<dbReference type="RefSeq" id="WP_010265315.1">
    <property type="nucleotide sequence ID" value="NZ_CAEG01000016.1"/>
</dbReference>
<dbReference type="AlphaFoldDB" id="A0A1H4EIB6"/>
<evidence type="ECO:0000313" key="3">
    <source>
        <dbReference type="Proteomes" id="UP000183253"/>
    </source>
</evidence>
<dbReference type="OrthoDB" id="880459at2"/>
<dbReference type="PANTHER" id="PTHR35535:SF1">
    <property type="entry name" value="HEAT SHOCK PROTEIN HSLJ"/>
    <property type="match status" value="1"/>
</dbReference>
<evidence type="ECO:0000259" key="1">
    <source>
        <dbReference type="Pfam" id="PF03724"/>
    </source>
</evidence>
<reference evidence="2 3" key="1">
    <citation type="submission" date="2016-10" db="EMBL/GenBank/DDBJ databases">
        <authorList>
            <person name="de Groot N.N."/>
        </authorList>
    </citation>
    <scope>NUCLEOTIDE SEQUENCE [LARGE SCALE GENOMIC DNA]</scope>
    <source>
        <strain evidence="2 3">DSM 25383</strain>
    </source>
</reference>
<dbReference type="InterPro" id="IPR053147">
    <property type="entry name" value="Hsp_HslJ-like"/>
</dbReference>
<gene>
    <name evidence="2" type="ORF">SAMN05444145_10784</name>
</gene>
<dbReference type="Proteomes" id="UP000183253">
    <property type="component" value="Unassembled WGS sequence"/>
</dbReference>
<organism evidence="2 3">
    <name type="scientific">Alistipes timonensis JC136</name>
    <dbReference type="NCBI Taxonomy" id="1033731"/>
    <lineage>
        <taxon>Bacteria</taxon>
        <taxon>Pseudomonadati</taxon>
        <taxon>Bacteroidota</taxon>
        <taxon>Bacteroidia</taxon>
        <taxon>Bacteroidales</taxon>
        <taxon>Rikenellaceae</taxon>
        <taxon>Alistipes</taxon>
    </lineage>
</organism>
<dbReference type="PROSITE" id="PS51257">
    <property type="entry name" value="PROKAR_LIPOPROTEIN"/>
    <property type="match status" value="1"/>
</dbReference>
<dbReference type="PANTHER" id="PTHR35535">
    <property type="entry name" value="HEAT SHOCK PROTEIN HSLJ"/>
    <property type="match status" value="1"/>
</dbReference>
<dbReference type="EMBL" id="FNRI01000007">
    <property type="protein sequence ID" value="SEA83972.1"/>
    <property type="molecule type" value="Genomic_DNA"/>
</dbReference>
<dbReference type="InterPro" id="IPR005184">
    <property type="entry name" value="DUF306_Meta_HslJ"/>
</dbReference>
<keyword evidence="3" id="KW-1185">Reference proteome</keyword>
<sequence length="142" mass="15336">MKILLRIAVVAVTGALIAGCCNCRAYQKKARRPLAGTEWQLIQLGGETVRPEKGTFTLTLLAEGNRLSAVGACNRLSGIYKTDDKRSLKLGPIASTMMACPGMEREHAFAQALEATTHYDMDGPMLLLLSNGELKAVFQAKP</sequence>
<dbReference type="Gene3D" id="2.40.128.270">
    <property type="match status" value="1"/>
</dbReference>
<evidence type="ECO:0000313" key="2">
    <source>
        <dbReference type="EMBL" id="SEA83972.1"/>
    </source>
</evidence>
<name>A0A1H4EIB6_9BACT</name>
<accession>A0A1H4EIB6</accession>
<protein>
    <submittedName>
        <fullName evidence="2">Heat shock protein HslJ</fullName>
    </submittedName>
</protein>